<dbReference type="RefSeq" id="WP_174406059.1">
    <property type="nucleotide sequence ID" value="NZ_BLVO01000013.1"/>
</dbReference>
<dbReference type="SUPFAM" id="SSF52540">
    <property type="entry name" value="P-loop containing nucleoside triphosphate hydrolases"/>
    <property type="match status" value="1"/>
</dbReference>
<keyword evidence="3" id="KW-1133">Transmembrane helix</keyword>
<gene>
    <name evidence="5" type="ORF">DSM101010T_28330</name>
</gene>
<evidence type="ECO:0000256" key="1">
    <source>
        <dbReference type="SAM" id="Coils"/>
    </source>
</evidence>
<dbReference type="PANTHER" id="PTHR32309">
    <property type="entry name" value="TYROSINE-PROTEIN KINASE"/>
    <property type="match status" value="1"/>
</dbReference>
<dbReference type="InterPro" id="IPR025669">
    <property type="entry name" value="AAA_dom"/>
</dbReference>
<feature type="transmembrane region" description="Helical" evidence="3">
    <location>
        <begin position="20"/>
        <end position="42"/>
    </location>
</feature>
<feature type="coiled-coil region" evidence="1">
    <location>
        <begin position="174"/>
        <end position="201"/>
    </location>
</feature>
<dbReference type="PANTHER" id="PTHR32309:SF31">
    <property type="entry name" value="CAPSULAR EXOPOLYSACCHARIDE FAMILY"/>
    <property type="match status" value="1"/>
</dbReference>
<evidence type="ECO:0000256" key="3">
    <source>
        <dbReference type="SAM" id="Phobius"/>
    </source>
</evidence>
<feature type="compositionally biased region" description="Basic and acidic residues" evidence="2">
    <location>
        <begin position="772"/>
        <end position="786"/>
    </location>
</feature>
<keyword evidence="1" id="KW-0175">Coiled coil</keyword>
<keyword evidence="3" id="KW-0472">Membrane</keyword>
<reference evidence="5 6" key="1">
    <citation type="submission" date="2020-05" db="EMBL/GenBank/DDBJ databases">
        <title>Draft genome sequence of Desulfovibrio sp. strain HN2T.</title>
        <authorList>
            <person name="Ueno A."/>
            <person name="Tamazawa S."/>
            <person name="Tamamura S."/>
            <person name="Murakami T."/>
            <person name="Kiyama T."/>
            <person name="Inomata H."/>
            <person name="Amano Y."/>
            <person name="Miyakawa K."/>
            <person name="Tamaki H."/>
            <person name="Naganuma T."/>
            <person name="Kaneko K."/>
        </authorList>
    </citation>
    <scope>NUCLEOTIDE SEQUENCE [LARGE SCALE GENOMIC DNA]</scope>
    <source>
        <strain evidence="5 6">HN2</strain>
    </source>
</reference>
<organism evidence="5 6">
    <name type="scientific">Desulfovibrio subterraneus</name>
    <dbReference type="NCBI Taxonomy" id="2718620"/>
    <lineage>
        <taxon>Bacteria</taxon>
        <taxon>Pseudomonadati</taxon>
        <taxon>Thermodesulfobacteriota</taxon>
        <taxon>Desulfovibrionia</taxon>
        <taxon>Desulfovibrionales</taxon>
        <taxon>Desulfovibrionaceae</taxon>
        <taxon>Desulfovibrio</taxon>
    </lineage>
</organism>
<dbReference type="EMBL" id="BLVO01000013">
    <property type="protein sequence ID" value="GFM34468.1"/>
    <property type="molecule type" value="Genomic_DNA"/>
</dbReference>
<dbReference type="Gene3D" id="3.40.50.300">
    <property type="entry name" value="P-loop containing nucleotide triphosphate hydrolases"/>
    <property type="match status" value="1"/>
</dbReference>
<dbReference type="Proteomes" id="UP000503840">
    <property type="component" value="Unassembled WGS sequence"/>
</dbReference>
<proteinExistence type="predicted"/>
<evidence type="ECO:0000256" key="2">
    <source>
        <dbReference type="SAM" id="MobiDB-lite"/>
    </source>
</evidence>
<evidence type="ECO:0000313" key="5">
    <source>
        <dbReference type="EMBL" id="GFM34468.1"/>
    </source>
</evidence>
<dbReference type="PROSITE" id="PS51257">
    <property type="entry name" value="PROKAR_LIPOPROTEIN"/>
    <property type="match status" value="1"/>
</dbReference>
<sequence>MDSIGRARKPFDLFGSIFKYLRVTVLFGGLLFACLSPLAFILSTPFYHATGKILIERIREPFIASTESAPISNFYYDYAQTEVQRLLHDSILTRTLESLPAHVQSRYAPNGATPAAVAGLRSELVVGLIPNTHIIMVQFTSAKPDGIADVVNTLMKTYLEHAEKTEENKDARRLAYLLEERNGLKQEAESLTAQLTSLASQAKTSTFVETYNIDSLRLIELQKAWVVARQHRLELENQFRESAIKAGKIRDLPTNALSDELVAGDESLWSISYWTYKTMQEMRASVDGINARNPDRRYVEQRMDAMKQYEANLKKEVSERARRIVHDKREYELNTELIIAEAAYLASQKTELALLEELHASQTEAAENARRIIKGQDISSTLTHVRDRLHSMDSRIQEIRAESKSPLRIAIEETAEQPGGPAGSNFKKLMFLCFAASFGSVGMGFLVLELSDNRVRSTKDIIHATGHPPSWPISEWSGPSPFHRVSQDAPDSKAALALRSLAVRLNNERVRQGARVALFAAIQSDSGCTTISVNVARCLAGFCERLLLIEMNSEGTALSSLLKYGGQRKGIGECLLEEKPIATCVHRPAGEPFDFLPMGSAWGNEDNNRFGPLLTELKNSYDFIVIDAAPVLRSDMTEFILLQSDIAAMVVQGDRTTYPALRQALEILVRLQVPVITTVLNWGALRTLNKAESLIMLLPESLVRLLVPSLLSGRYTPEGGHPLRLQLHMPQWLTRWRKRPSTSTETVFSAPTPDIPATDASATPQEQSNHSMPKEMKGDNKEDGNV</sequence>
<keyword evidence="3" id="KW-0812">Transmembrane</keyword>
<evidence type="ECO:0000313" key="6">
    <source>
        <dbReference type="Proteomes" id="UP000503840"/>
    </source>
</evidence>
<protein>
    <recommendedName>
        <fullName evidence="4">AAA domain-containing protein</fullName>
    </recommendedName>
</protein>
<dbReference type="Pfam" id="PF13614">
    <property type="entry name" value="AAA_31"/>
    <property type="match status" value="1"/>
</dbReference>
<dbReference type="InterPro" id="IPR050445">
    <property type="entry name" value="Bact_polysacc_biosynth/exp"/>
</dbReference>
<comment type="caution">
    <text evidence="5">The sequence shown here is derived from an EMBL/GenBank/DDBJ whole genome shotgun (WGS) entry which is preliminary data.</text>
</comment>
<feature type="compositionally biased region" description="Polar residues" evidence="2">
    <location>
        <begin position="760"/>
        <end position="771"/>
    </location>
</feature>
<feature type="domain" description="AAA" evidence="4">
    <location>
        <begin position="526"/>
        <end position="666"/>
    </location>
</feature>
<name>A0A7J0BLN1_9BACT</name>
<feature type="region of interest" description="Disordered" evidence="2">
    <location>
        <begin position="743"/>
        <end position="786"/>
    </location>
</feature>
<accession>A0A7J0BLN1</accession>
<evidence type="ECO:0000259" key="4">
    <source>
        <dbReference type="Pfam" id="PF13614"/>
    </source>
</evidence>
<dbReference type="AlphaFoldDB" id="A0A7J0BLN1"/>
<keyword evidence="6" id="KW-1185">Reference proteome</keyword>
<dbReference type="InterPro" id="IPR027417">
    <property type="entry name" value="P-loop_NTPase"/>
</dbReference>